<dbReference type="InterPro" id="IPR059117">
    <property type="entry name" value="APS_kinase_dom"/>
</dbReference>
<comment type="similarity">
    <text evidence="2">In the N-terminal section; belongs to the APS kinase family.</text>
</comment>
<keyword evidence="5" id="KW-0548">Nucleotidyltransferase</keyword>
<keyword evidence="8" id="KW-0067">ATP-binding</keyword>
<comment type="similarity">
    <text evidence="3">In the C-terminal section; belongs to the sulfate adenylyltransferase family.</text>
</comment>
<organism evidence="12 13">
    <name type="scientific">Cylicocyclus nassatus</name>
    <name type="common">Nematode worm</name>
    <dbReference type="NCBI Taxonomy" id="53992"/>
    <lineage>
        <taxon>Eukaryota</taxon>
        <taxon>Metazoa</taxon>
        <taxon>Ecdysozoa</taxon>
        <taxon>Nematoda</taxon>
        <taxon>Chromadorea</taxon>
        <taxon>Rhabditida</taxon>
        <taxon>Rhabditina</taxon>
        <taxon>Rhabditomorpha</taxon>
        <taxon>Strongyloidea</taxon>
        <taxon>Strongylidae</taxon>
        <taxon>Cylicocyclus</taxon>
    </lineage>
</organism>
<dbReference type="GO" id="GO:0005524">
    <property type="term" value="F:ATP binding"/>
    <property type="evidence" value="ECO:0007669"/>
    <property type="project" value="UniProtKB-KW"/>
</dbReference>
<dbReference type="Pfam" id="PF01747">
    <property type="entry name" value="ATP-sulfurylase"/>
    <property type="match status" value="1"/>
</dbReference>
<dbReference type="GO" id="GO:0004781">
    <property type="term" value="F:sulfate adenylyltransferase (ATP) activity"/>
    <property type="evidence" value="ECO:0007669"/>
    <property type="project" value="InterPro"/>
</dbReference>
<keyword evidence="6" id="KW-0547">Nucleotide-binding</keyword>
<dbReference type="PANTHER" id="PTHR11055:SF1">
    <property type="entry name" value="PAPS SYNTHETASE, ISOFORM D"/>
    <property type="match status" value="1"/>
</dbReference>
<dbReference type="SUPFAM" id="SSF52374">
    <property type="entry name" value="Nucleotidylyl transferase"/>
    <property type="match status" value="1"/>
</dbReference>
<dbReference type="InterPro" id="IPR015947">
    <property type="entry name" value="PUA-like_sf"/>
</dbReference>
<keyword evidence="4" id="KW-0808">Transferase</keyword>
<feature type="domain" description="ATP-sulfurylase PUA-like" evidence="11">
    <location>
        <begin position="248"/>
        <end position="428"/>
    </location>
</feature>
<feature type="domain" description="Sulphate adenylyltransferase catalytic" evidence="10">
    <location>
        <begin position="437"/>
        <end position="657"/>
    </location>
</feature>
<keyword evidence="13" id="KW-1185">Reference proteome</keyword>
<name>A0AA36GZ87_CYLNA</name>
<evidence type="ECO:0000259" key="10">
    <source>
        <dbReference type="Pfam" id="PF01747"/>
    </source>
</evidence>
<dbReference type="Pfam" id="PF01583">
    <property type="entry name" value="APS_kinase"/>
    <property type="match status" value="1"/>
</dbReference>
<proteinExistence type="inferred from homology"/>
<dbReference type="InterPro" id="IPR024951">
    <property type="entry name" value="Sulfurylase_cat_dom"/>
</dbReference>
<dbReference type="InterPro" id="IPR025980">
    <property type="entry name" value="ATP-Sase_PUA-like_dom"/>
</dbReference>
<reference evidence="12" key="1">
    <citation type="submission" date="2023-07" db="EMBL/GenBank/DDBJ databases">
        <authorList>
            <consortium name="CYATHOMIX"/>
        </authorList>
    </citation>
    <scope>NUCLEOTIDE SEQUENCE</scope>
    <source>
        <strain evidence="12">N/A</strain>
    </source>
</reference>
<evidence type="ECO:0000256" key="7">
    <source>
        <dbReference type="ARBA" id="ARBA00022777"/>
    </source>
</evidence>
<dbReference type="Pfam" id="PF14306">
    <property type="entry name" value="PUA_2"/>
    <property type="match status" value="1"/>
</dbReference>
<dbReference type="EMBL" id="CATQJL010000305">
    <property type="protein sequence ID" value="CAJ0600852.1"/>
    <property type="molecule type" value="Genomic_DNA"/>
</dbReference>
<accession>A0AA36GZ87</accession>
<evidence type="ECO:0000256" key="3">
    <source>
        <dbReference type="ARBA" id="ARBA00009290"/>
    </source>
</evidence>
<dbReference type="GO" id="GO:0004020">
    <property type="term" value="F:adenylylsulfate kinase activity"/>
    <property type="evidence" value="ECO:0007669"/>
    <property type="project" value="InterPro"/>
</dbReference>
<evidence type="ECO:0000313" key="13">
    <source>
        <dbReference type="Proteomes" id="UP001176961"/>
    </source>
</evidence>
<dbReference type="Gene3D" id="3.40.50.300">
    <property type="entry name" value="P-loop containing nucleotide triphosphate hydrolases"/>
    <property type="match status" value="1"/>
</dbReference>
<comment type="pathway">
    <text evidence="1">Sulfur metabolism; sulfate assimilation.</text>
</comment>
<evidence type="ECO:0000256" key="8">
    <source>
        <dbReference type="ARBA" id="ARBA00022840"/>
    </source>
</evidence>
<evidence type="ECO:0000259" key="9">
    <source>
        <dbReference type="Pfam" id="PF01583"/>
    </source>
</evidence>
<dbReference type="AlphaFoldDB" id="A0AA36GZ87"/>
<dbReference type="NCBIfam" id="NF003013">
    <property type="entry name" value="PRK03846.1"/>
    <property type="match status" value="1"/>
</dbReference>
<dbReference type="InterPro" id="IPR014729">
    <property type="entry name" value="Rossmann-like_a/b/a_fold"/>
</dbReference>
<dbReference type="FunFam" id="3.10.400.10:FF:000004">
    <property type="entry name" value="PAPS synthetase, isoform D"/>
    <property type="match status" value="1"/>
</dbReference>
<evidence type="ECO:0000313" key="12">
    <source>
        <dbReference type="EMBL" id="CAJ0600852.1"/>
    </source>
</evidence>
<evidence type="ECO:0000256" key="6">
    <source>
        <dbReference type="ARBA" id="ARBA00022741"/>
    </source>
</evidence>
<protein>
    <submittedName>
        <fullName evidence="12">Uncharacterized protein</fullName>
    </submittedName>
</protein>
<dbReference type="CDD" id="cd02027">
    <property type="entry name" value="APSK"/>
    <property type="match status" value="1"/>
</dbReference>
<evidence type="ECO:0000256" key="2">
    <source>
        <dbReference type="ARBA" id="ARBA00007268"/>
    </source>
</evidence>
<dbReference type="GO" id="GO:0000103">
    <property type="term" value="P:sulfate assimilation"/>
    <property type="evidence" value="ECO:0007669"/>
    <property type="project" value="InterPro"/>
</dbReference>
<dbReference type="InterPro" id="IPR002891">
    <property type="entry name" value="APS"/>
</dbReference>
<keyword evidence="7" id="KW-0418">Kinase</keyword>
<dbReference type="InterPro" id="IPR002650">
    <property type="entry name" value="Sulphate_adenylyltransferase"/>
</dbReference>
<dbReference type="FunFam" id="3.40.50.620:FF:000006">
    <property type="entry name" value="bifunctional 3'-phosphoadenosine 5'-phosphosulfate synthase 1"/>
    <property type="match status" value="1"/>
</dbReference>
<gene>
    <name evidence="12" type="ORF">CYNAS_LOCUS12835</name>
</gene>
<dbReference type="HAMAP" id="MF_00065">
    <property type="entry name" value="Adenylyl_sulf_kinase"/>
    <property type="match status" value="1"/>
</dbReference>
<evidence type="ECO:0000259" key="11">
    <source>
        <dbReference type="Pfam" id="PF14306"/>
    </source>
</evidence>
<comment type="caution">
    <text evidence="12">The sequence shown here is derived from an EMBL/GenBank/DDBJ whole genome shotgun (WGS) entry which is preliminary data.</text>
</comment>
<feature type="domain" description="APS kinase" evidence="9">
    <location>
        <begin position="61"/>
        <end position="213"/>
    </location>
</feature>
<dbReference type="NCBIfam" id="TIGR00455">
    <property type="entry name" value="apsK"/>
    <property type="match status" value="1"/>
</dbReference>
<dbReference type="SUPFAM" id="SSF52540">
    <property type="entry name" value="P-loop containing nucleoside triphosphate hydrolases"/>
    <property type="match status" value="1"/>
</dbReference>
<evidence type="ECO:0000256" key="5">
    <source>
        <dbReference type="ARBA" id="ARBA00022695"/>
    </source>
</evidence>
<dbReference type="CDD" id="cd00517">
    <property type="entry name" value="ATPS"/>
    <property type="match status" value="1"/>
</dbReference>
<dbReference type="InterPro" id="IPR027417">
    <property type="entry name" value="P-loop_NTPase"/>
</dbReference>
<dbReference type="Proteomes" id="UP001176961">
    <property type="component" value="Unassembled WGS sequence"/>
</dbReference>
<dbReference type="PANTHER" id="PTHR11055">
    <property type="entry name" value="BIFUNCTIONAL 3'-PHOSPHOADENOSINE 5'-PHOSPHOSULFATE SYNTHASE"/>
    <property type="match status" value="1"/>
</dbReference>
<evidence type="ECO:0000256" key="4">
    <source>
        <dbReference type="ARBA" id="ARBA00022679"/>
    </source>
</evidence>
<dbReference type="GO" id="GO:0050428">
    <property type="term" value="P:3'-phosphoadenosine 5'-phosphosulfate biosynthetic process"/>
    <property type="evidence" value="ECO:0007669"/>
    <property type="project" value="TreeGrafter"/>
</dbReference>
<dbReference type="SUPFAM" id="SSF88697">
    <property type="entry name" value="PUA domain-like"/>
    <property type="match status" value="1"/>
</dbReference>
<dbReference type="Gene3D" id="3.40.50.620">
    <property type="entry name" value="HUPs"/>
    <property type="match status" value="1"/>
</dbReference>
<evidence type="ECO:0000256" key="1">
    <source>
        <dbReference type="ARBA" id="ARBA00005050"/>
    </source>
</evidence>
<sequence length="665" mass="74627">MKSLTTKCVEPLHENENVEDYPRKRIKAAHYSLGATNVTYQQHKTGREERASVLGKYEGFRGCTIWFTGLSGAGKTTIAFGVEKLLTQMGIPCCGLDGDNVRHGLCKNLGFSKEERSENIRRVAEVSKLFADQGLVSLASFISPFRVDREEARKIHAKDNLPFFEVYVSTSLQECEKRDPKKLYEKARAGEISGFTGIDSAYEPPDDAELVIDTESEGHDVDRCVETVIEFLHQNGIIPDKAMQQLSGPPVRELFVNAEEKQSLLEEAKNMPRIELGPLEVQWLQVLSEGWATPLPGFMRERQYLQALHFGQLLDLKKKTVFPGEKDDGAIDPWPMDEPVNQSIPIVLPISDEQKESISKEGEVSPRIALTQNGTVLAILCDGEIFAHRQEERVARQFAFCDPRHPAVKQVLSSGPWCLGGDLKVLERVTFDDGLNEFRKTPKELRQIFEEKGADAVFVFQLRNPVHNGHALLMRDTREKLLKKYRNPMLLLHPLGGWTKDDDVPLSVRMRQHEAVIAEGVLDPSWTVLSIFPSPMLYAGPTEVQWHARARIAAGVHTYIVGRDPAGIQHPDTGDFLYEPTHGAKVLSMAPGLSHLHILPFRVAAYDKKAGKMAFFDPSRKDDFDFISGTRMRGLARSGATPPEGFMAPTAWKILSDYYRSIAKK</sequence>
<dbReference type="Gene3D" id="3.10.400.10">
    <property type="entry name" value="Sulfate adenylyltransferase"/>
    <property type="match status" value="1"/>
</dbReference>